<evidence type="ECO:0000256" key="1">
    <source>
        <dbReference type="SAM" id="MobiDB-lite"/>
    </source>
</evidence>
<organism evidence="3 4">
    <name type="scientific">Gordonibacter massiliensis</name>
    <name type="common">ex Traore et al. 2017</name>
    <dbReference type="NCBI Taxonomy" id="1841863"/>
    <lineage>
        <taxon>Bacteria</taxon>
        <taxon>Bacillati</taxon>
        <taxon>Actinomycetota</taxon>
        <taxon>Coriobacteriia</taxon>
        <taxon>Eggerthellales</taxon>
        <taxon>Eggerthellaceae</taxon>
        <taxon>Gordonibacter</taxon>
    </lineage>
</organism>
<keyword evidence="2" id="KW-1133">Transmembrane helix</keyword>
<evidence type="ECO:0000313" key="4">
    <source>
        <dbReference type="Proteomes" id="UP000587396"/>
    </source>
</evidence>
<dbReference type="Proteomes" id="UP000587396">
    <property type="component" value="Unassembled WGS sequence"/>
</dbReference>
<dbReference type="AlphaFoldDB" id="A0A842JEV3"/>
<feature type="region of interest" description="Disordered" evidence="1">
    <location>
        <begin position="1"/>
        <end position="43"/>
    </location>
</feature>
<evidence type="ECO:0000256" key="2">
    <source>
        <dbReference type="SAM" id="Phobius"/>
    </source>
</evidence>
<dbReference type="RefSeq" id="WP_185905933.1">
    <property type="nucleotide sequence ID" value="NZ_JACMSE010000010.1"/>
</dbReference>
<proteinExistence type="predicted"/>
<reference evidence="3 4" key="1">
    <citation type="submission" date="2020-08" db="EMBL/GenBank/DDBJ databases">
        <authorList>
            <person name="Liu C."/>
            <person name="Sun Q."/>
        </authorList>
    </citation>
    <scope>NUCLEOTIDE SEQUENCE [LARGE SCALE GENOMIC DNA]</scope>
    <source>
        <strain evidence="3 4">N22</strain>
    </source>
</reference>
<keyword evidence="2" id="KW-0812">Transmembrane</keyword>
<evidence type="ECO:0000313" key="3">
    <source>
        <dbReference type="EMBL" id="MBC2890207.1"/>
    </source>
</evidence>
<accession>A0A842JEV3</accession>
<keyword evidence="2" id="KW-0472">Membrane</keyword>
<protein>
    <submittedName>
        <fullName evidence="3">Uncharacterized protein</fullName>
    </submittedName>
</protein>
<gene>
    <name evidence="3" type="ORF">H7313_12785</name>
</gene>
<feature type="transmembrane region" description="Helical" evidence="2">
    <location>
        <begin position="48"/>
        <end position="66"/>
    </location>
</feature>
<keyword evidence="4" id="KW-1185">Reference proteome</keyword>
<dbReference type="EMBL" id="JACMSE010000010">
    <property type="protein sequence ID" value="MBC2890207.1"/>
    <property type="molecule type" value="Genomic_DNA"/>
</dbReference>
<name>A0A842JEV3_9ACTN</name>
<comment type="caution">
    <text evidence="3">The sequence shown here is derived from an EMBL/GenBank/DDBJ whole genome shotgun (WGS) entry which is preliminary data.</text>
</comment>
<sequence>MSRKKKMTPAQKAAARWDEADAVAPEDAADTAVRKPDQAPPSFSTKNVLVAAAGIVLVAVAGYFSMGGMAG</sequence>